<protein>
    <submittedName>
        <fullName evidence="2">Uncharacterized protein</fullName>
    </submittedName>
</protein>
<organism evidence="2 3">
    <name type="scientific">Solanum commersonii</name>
    <name type="common">Commerson's wild potato</name>
    <name type="synonym">Commerson's nightshade</name>
    <dbReference type="NCBI Taxonomy" id="4109"/>
    <lineage>
        <taxon>Eukaryota</taxon>
        <taxon>Viridiplantae</taxon>
        <taxon>Streptophyta</taxon>
        <taxon>Embryophyta</taxon>
        <taxon>Tracheophyta</taxon>
        <taxon>Spermatophyta</taxon>
        <taxon>Magnoliopsida</taxon>
        <taxon>eudicotyledons</taxon>
        <taxon>Gunneridae</taxon>
        <taxon>Pentapetalae</taxon>
        <taxon>asterids</taxon>
        <taxon>lamiids</taxon>
        <taxon>Solanales</taxon>
        <taxon>Solanaceae</taxon>
        <taxon>Solanoideae</taxon>
        <taxon>Solaneae</taxon>
        <taxon>Solanum</taxon>
    </lineage>
</organism>
<feature type="transmembrane region" description="Helical" evidence="1">
    <location>
        <begin position="35"/>
        <end position="57"/>
    </location>
</feature>
<keyword evidence="1" id="KW-0812">Transmembrane</keyword>
<gene>
    <name evidence="2" type="ORF">H5410_013793</name>
</gene>
<keyword evidence="1" id="KW-1133">Transmembrane helix</keyword>
<evidence type="ECO:0000313" key="2">
    <source>
        <dbReference type="EMBL" id="KAG5613969.1"/>
    </source>
</evidence>
<comment type="caution">
    <text evidence="2">The sequence shown here is derived from an EMBL/GenBank/DDBJ whole genome shotgun (WGS) entry which is preliminary data.</text>
</comment>
<evidence type="ECO:0000313" key="3">
    <source>
        <dbReference type="Proteomes" id="UP000824120"/>
    </source>
</evidence>
<dbReference type="EMBL" id="JACXVP010000003">
    <property type="protein sequence ID" value="KAG5613969.1"/>
    <property type="molecule type" value="Genomic_DNA"/>
</dbReference>
<keyword evidence="1" id="KW-0472">Membrane</keyword>
<evidence type="ECO:0000256" key="1">
    <source>
        <dbReference type="SAM" id="Phobius"/>
    </source>
</evidence>
<reference evidence="2 3" key="1">
    <citation type="submission" date="2020-09" db="EMBL/GenBank/DDBJ databases">
        <title>De no assembly of potato wild relative species, Solanum commersonii.</title>
        <authorList>
            <person name="Cho K."/>
        </authorList>
    </citation>
    <scope>NUCLEOTIDE SEQUENCE [LARGE SCALE GENOMIC DNA]</scope>
    <source>
        <strain evidence="2">LZ3.2</strain>
        <tissue evidence="2">Leaf</tissue>
    </source>
</reference>
<proteinExistence type="predicted"/>
<accession>A0A9J5ZP77</accession>
<dbReference type="Proteomes" id="UP000824120">
    <property type="component" value="Chromosome 3"/>
</dbReference>
<dbReference type="AlphaFoldDB" id="A0A9J5ZP77"/>
<keyword evidence="3" id="KW-1185">Reference proteome</keyword>
<name>A0A9J5ZP77_SOLCO</name>
<sequence>MIDNLEHDHQILSVIANCLSMARSNVTGIKLSLPIINILLNSDVISEIVLVLLTFYFNDAIAIRHQQHISDK</sequence>